<keyword evidence="2" id="KW-0812">Transmembrane</keyword>
<keyword evidence="2" id="KW-0472">Membrane</keyword>
<dbReference type="EMBL" id="SOGT01000001">
    <property type="protein sequence ID" value="TFD29208.1"/>
    <property type="molecule type" value="Genomic_DNA"/>
</dbReference>
<feature type="region of interest" description="Disordered" evidence="1">
    <location>
        <begin position="1"/>
        <end position="28"/>
    </location>
</feature>
<proteinExistence type="predicted"/>
<evidence type="ECO:0000313" key="3">
    <source>
        <dbReference type="EMBL" id="TFD29208.1"/>
    </source>
</evidence>
<comment type="caution">
    <text evidence="3">The sequence shown here is derived from an EMBL/GenBank/DDBJ whole genome shotgun (WGS) entry which is preliminary data.</text>
</comment>
<evidence type="ECO:0000313" key="4">
    <source>
        <dbReference type="Proteomes" id="UP000298424"/>
    </source>
</evidence>
<feature type="transmembrane region" description="Helical" evidence="2">
    <location>
        <begin position="187"/>
        <end position="207"/>
    </location>
</feature>
<feature type="transmembrane region" description="Helical" evidence="2">
    <location>
        <begin position="532"/>
        <end position="551"/>
    </location>
</feature>
<reference evidence="3 4" key="1">
    <citation type="submission" date="2019-03" db="EMBL/GenBank/DDBJ databases">
        <title>Genomics of glacier-inhabiting Cryobacterium strains.</title>
        <authorList>
            <person name="Liu Q."/>
            <person name="Xin Y.-H."/>
        </authorList>
    </citation>
    <scope>NUCLEOTIDE SEQUENCE [LARGE SCALE GENOMIC DNA]</scope>
    <source>
        <strain evidence="3 4">TMT1-1</strain>
    </source>
</reference>
<gene>
    <name evidence="3" type="ORF">E3T27_00300</name>
</gene>
<name>A0A4R8ZL02_9MICO</name>
<feature type="transmembrane region" description="Helical" evidence="2">
    <location>
        <begin position="278"/>
        <end position="294"/>
    </location>
</feature>
<feature type="transmembrane region" description="Helical" evidence="2">
    <location>
        <begin position="488"/>
        <end position="512"/>
    </location>
</feature>
<feature type="transmembrane region" description="Helical" evidence="2">
    <location>
        <begin position="300"/>
        <end position="316"/>
    </location>
</feature>
<dbReference type="AlphaFoldDB" id="A0A4R8ZL02"/>
<feature type="transmembrane region" description="Helical" evidence="2">
    <location>
        <begin position="399"/>
        <end position="417"/>
    </location>
</feature>
<evidence type="ECO:0000256" key="2">
    <source>
        <dbReference type="SAM" id="Phobius"/>
    </source>
</evidence>
<dbReference type="Pfam" id="PF09913">
    <property type="entry name" value="DUF2142"/>
    <property type="match status" value="1"/>
</dbReference>
<feature type="compositionally biased region" description="Basic residues" evidence="1">
    <location>
        <begin position="1"/>
        <end position="11"/>
    </location>
</feature>
<dbReference type="Proteomes" id="UP000298424">
    <property type="component" value="Unassembled WGS sequence"/>
</dbReference>
<evidence type="ECO:0000256" key="1">
    <source>
        <dbReference type="SAM" id="MobiDB-lite"/>
    </source>
</evidence>
<protein>
    <submittedName>
        <fullName evidence="3">DUF2142 domain-containing protein</fullName>
    </submittedName>
</protein>
<keyword evidence="2" id="KW-1133">Transmembrane helix</keyword>
<accession>A0A4R8ZL02</accession>
<sequence>MTVWRASRRPWPRGGSTHNHDAADSGRYSGLTRHRSWQNVWSDVQVPRTTLLAKQAAGRRPAGNSLSVFWVTFLILAALSTLWSLASPIFSVPDENAHATKAIAQVHGQVIGYQVPGIKHTVVDLPEEYSYSSHILCFAFHPDQAANCGVELGDEGGADWFNTWVGAYNPLYYYAVGWPTLILDGSAGIYGMRIVSGLLAAVFIAWGFQAAMSVRRARWMPLGMAFAAAPMVVYFFGSVNPNGIEIASAVALWATLPRLLEHLDSRSVKREVSSLPRWYLWAIVAVASVTLATARATGPLWLVVVAGICFIATGWSSVRSLFTTARSYIPLGIVAAGGIFSIAWTLSGGSLSSQAEKSDAPLVGASFAQGFVQVIRTTPEFIQQAIGYFGWFDAPLGTSASWLFVIPLGILIVLAVTASRRRGLVTMAVMTAAAVFVPALVQGYSVSQTGIIWQGRYGLFLYLGVTILAGWLLSARQGNRVAFLSTRVTWISTAMIASYGVLAFVVVMWRYVVGSEQPISEMWKNPAWQPPLGWPTLVALYALVSVVFVLGTGWMAARTARIEDAADLADSLTAPPPTEPTETTFRG</sequence>
<dbReference type="InterPro" id="IPR018674">
    <property type="entry name" value="DUF2142_membrane"/>
</dbReference>
<feature type="transmembrane region" description="Helical" evidence="2">
    <location>
        <begin position="328"/>
        <end position="346"/>
    </location>
</feature>
<organism evidence="3 4">
    <name type="scientific">Cryobacterium lyxosi</name>
    <dbReference type="NCBI Taxonomy" id="1259228"/>
    <lineage>
        <taxon>Bacteria</taxon>
        <taxon>Bacillati</taxon>
        <taxon>Actinomycetota</taxon>
        <taxon>Actinomycetes</taxon>
        <taxon>Micrococcales</taxon>
        <taxon>Microbacteriaceae</taxon>
        <taxon>Cryobacterium</taxon>
    </lineage>
</organism>
<feature type="transmembrane region" description="Helical" evidence="2">
    <location>
        <begin position="68"/>
        <end position="86"/>
    </location>
</feature>
<keyword evidence="4" id="KW-1185">Reference proteome</keyword>
<feature type="transmembrane region" description="Helical" evidence="2">
    <location>
        <begin position="424"/>
        <end position="445"/>
    </location>
</feature>
<feature type="transmembrane region" description="Helical" evidence="2">
    <location>
        <begin position="457"/>
        <end position="476"/>
    </location>
</feature>
<dbReference type="OrthoDB" id="3218260at2"/>